<comment type="caution">
    <text evidence="1">The sequence shown here is derived from an EMBL/GenBank/DDBJ whole genome shotgun (WGS) entry which is preliminary data.</text>
</comment>
<feature type="non-terminal residue" evidence="1">
    <location>
        <position position="1"/>
    </location>
</feature>
<accession>A0A7J6NAY1</accession>
<proteinExistence type="predicted"/>
<protein>
    <submittedName>
        <fullName evidence="1">Uncharacterized protein</fullName>
    </submittedName>
</protein>
<sequence>YQETTSKTSMRLSSLPTLALCPKLPSLESSGVLVRGEVYTMLIISTRIAKQRSPSWPPNSVFRLKSIVWLHFDGFSIKASTVVKWEPLRRARISKMSG</sequence>
<dbReference type="Proteomes" id="UP000574390">
    <property type="component" value="Unassembled WGS sequence"/>
</dbReference>
<organism evidence="1 2">
    <name type="scientific">Perkinsus olseni</name>
    <name type="common">Perkinsus atlanticus</name>
    <dbReference type="NCBI Taxonomy" id="32597"/>
    <lineage>
        <taxon>Eukaryota</taxon>
        <taxon>Sar</taxon>
        <taxon>Alveolata</taxon>
        <taxon>Perkinsozoa</taxon>
        <taxon>Perkinsea</taxon>
        <taxon>Perkinsida</taxon>
        <taxon>Perkinsidae</taxon>
        <taxon>Perkinsus</taxon>
    </lineage>
</organism>
<evidence type="ECO:0000313" key="1">
    <source>
        <dbReference type="EMBL" id="KAF4680051.1"/>
    </source>
</evidence>
<gene>
    <name evidence="1" type="ORF">FOZ62_007910</name>
</gene>
<evidence type="ECO:0000313" key="2">
    <source>
        <dbReference type="Proteomes" id="UP000574390"/>
    </source>
</evidence>
<feature type="non-terminal residue" evidence="1">
    <location>
        <position position="98"/>
    </location>
</feature>
<name>A0A7J6NAY1_PEROL</name>
<dbReference type="AlphaFoldDB" id="A0A7J6NAY1"/>
<reference evidence="1 2" key="1">
    <citation type="submission" date="2020-04" db="EMBL/GenBank/DDBJ databases">
        <title>Perkinsus olseni comparative genomics.</title>
        <authorList>
            <person name="Bogema D.R."/>
        </authorList>
    </citation>
    <scope>NUCLEOTIDE SEQUENCE [LARGE SCALE GENOMIC DNA]</scope>
    <source>
        <strain evidence="1">ATCC PRA-205</strain>
    </source>
</reference>
<dbReference type="EMBL" id="JABANM010037864">
    <property type="protein sequence ID" value="KAF4680051.1"/>
    <property type="molecule type" value="Genomic_DNA"/>
</dbReference>